<keyword evidence="3" id="KW-1185">Reference proteome</keyword>
<dbReference type="Proteomes" id="UP001396334">
    <property type="component" value="Unassembled WGS sequence"/>
</dbReference>
<evidence type="ECO:0000313" key="2">
    <source>
        <dbReference type="EMBL" id="KAK8993916.1"/>
    </source>
</evidence>
<evidence type="ECO:0000313" key="3">
    <source>
        <dbReference type="Proteomes" id="UP001396334"/>
    </source>
</evidence>
<sequence length="369" mass="40138">MLHHLMMHGILRNNAMTPCLKVCFMGETVAMEAEAGLQDQGMGVHSQAKDKAFPMSYVNAVTGDSRSSQSLNENSSFLDEEVEVLNEDCLIDESGPFPSIRFSDRQPDRQATPIGPSVDQPYGPWMVVDNSRHKPRHGNMSIVASQPARGVQGASRFAVLEEMQVENGMAGGANVRKVIERPRPIIQGVEMENGAAVGPNVIAPKEFTPNVVYLASNPGKKKKSGDSSEVVEVEVVPSLEDPSPKMIVRSLEHVRGDHTAVAIKENSLHGKGSVGVWVGKTHGVVNKNFKENPRHGILGSKWALQVSNDLNLLGHQMTGDASTSGGVSGGSVRIINYLVESSGMRMLWRIRMGWLILERIIGNPSCKCW</sequence>
<comment type="caution">
    <text evidence="2">The sequence shown here is derived from an EMBL/GenBank/DDBJ whole genome shotgun (WGS) entry which is preliminary data.</text>
</comment>
<proteinExistence type="predicted"/>
<evidence type="ECO:0000256" key="1">
    <source>
        <dbReference type="SAM" id="MobiDB-lite"/>
    </source>
</evidence>
<gene>
    <name evidence="2" type="ORF">V6N11_008129</name>
</gene>
<name>A0ABR2Q086_9ROSI</name>
<dbReference type="EMBL" id="JBBPBN010000048">
    <property type="protein sequence ID" value="KAK8993916.1"/>
    <property type="molecule type" value="Genomic_DNA"/>
</dbReference>
<organism evidence="2 3">
    <name type="scientific">Hibiscus sabdariffa</name>
    <name type="common">roselle</name>
    <dbReference type="NCBI Taxonomy" id="183260"/>
    <lineage>
        <taxon>Eukaryota</taxon>
        <taxon>Viridiplantae</taxon>
        <taxon>Streptophyta</taxon>
        <taxon>Embryophyta</taxon>
        <taxon>Tracheophyta</taxon>
        <taxon>Spermatophyta</taxon>
        <taxon>Magnoliopsida</taxon>
        <taxon>eudicotyledons</taxon>
        <taxon>Gunneridae</taxon>
        <taxon>Pentapetalae</taxon>
        <taxon>rosids</taxon>
        <taxon>malvids</taxon>
        <taxon>Malvales</taxon>
        <taxon>Malvaceae</taxon>
        <taxon>Malvoideae</taxon>
        <taxon>Hibiscus</taxon>
    </lineage>
</organism>
<accession>A0ABR2Q086</accession>
<feature type="region of interest" description="Disordered" evidence="1">
    <location>
        <begin position="97"/>
        <end position="124"/>
    </location>
</feature>
<protein>
    <submittedName>
        <fullName evidence="2">Uncharacterized protein</fullName>
    </submittedName>
</protein>
<reference evidence="2 3" key="1">
    <citation type="journal article" date="2024" name="G3 (Bethesda)">
        <title>Genome assembly of Hibiscus sabdariffa L. provides insights into metabolisms of medicinal natural products.</title>
        <authorList>
            <person name="Kim T."/>
        </authorList>
    </citation>
    <scope>NUCLEOTIDE SEQUENCE [LARGE SCALE GENOMIC DNA]</scope>
    <source>
        <strain evidence="2">TK-2024</strain>
        <tissue evidence="2">Old leaves</tissue>
    </source>
</reference>